<feature type="domain" description="YdbS-like PH" evidence="2">
    <location>
        <begin position="392"/>
        <end position="441"/>
    </location>
</feature>
<proteinExistence type="predicted"/>
<keyword evidence="1" id="KW-0472">Membrane</keyword>
<gene>
    <name evidence="3" type="ordered locus">Ccur_01220</name>
</gene>
<accession>C7MLP9</accession>
<feature type="transmembrane region" description="Helical" evidence="1">
    <location>
        <begin position="76"/>
        <end position="103"/>
    </location>
</feature>
<evidence type="ECO:0000259" key="2">
    <source>
        <dbReference type="Pfam" id="PF03703"/>
    </source>
</evidence>
<dbReference type="OrthoDB" id="7364633at2"/>
<dbReference type="InterPro" id="IPR005182">
    <property type="entry name" value="YdbS-like_PH"/>
</dbReference>
<dbReference type="PANTHER" id="PTHR34473:SF2">
    <property type="entry name" value="UPF0699 TRANSMEMBRANE PROTEIN YDBT"/>
    <property type="match status" value="1"/>
</dbReference>
<feature type="transmembrane region" description="Helical" evidence="1">
    <location>
        <begin position="511"/>
        <end position="534"/>
    </location>
</feature>
<name>C7MLP9_CRYCD</name>
<dbReference type="KEGG" id="ccu:Ccur_01220"/>
<dbReference type="PANTHER" id="PTHR34473">
    <property type="entry name" value="UPF0699 TRANSMEMBRANE PROTEIN YDBS"/>
    <property type="match status" value="1"/>
</dbReference>
<dbReference type="Pfam" id="PF03703">
    <property type="entry name" value="bPH_2"/>
    <property type="match status" value="3"/>
</dbReference>
<dbReference type="eggNOG" id="COG3428">
    <property type="taxonomic scope" value="Bacteria"/>
</dbReference>
<keyword evidence="4" id="KW-1185">Reference proteome</keyword>
<feature type="transmembrane region" description="Helical" evidence="1">
    <location>
        <begin position="368"/>
        <end position="392"/>
    </location>
</feature>
<keyword evidence="1" id="KW-0812">Transmembrane</keyword>
<dbReference type="HOGENOM" id="CLU_453275_0_0_11"/>
<dbReference type="RefSeq" id="WP_012802544.1">
    <property type="nucleotide sequence ID" value="NC_013170.1"/>
</dbReference>
<sequence>MAQNSPGVQPNGMPQSTLTSTFTTGQRQHVHGSYIWLMPLTQLFAIIFVALMANLASVSALFNSFGRNSLVATSALSFLFIGGIIIIPLLIYGLLVALAYWAYRNLSFVFDEGEFSLYSGIIVKKRVHVPYARVQSVNHHATVIQRIFGICTVAIDTAGGAANKAVRIPYVSLSVAERLRSELFLRKAVALEQMAGGSAASQQAPAVQQVPVPSAASDTSAASAVSAAISTPGVSSGASSAGAVATLAADTSSAQVAIPTYGSAAIDASGRPVPPTEQIRQHTESVQVGNGAQASNVLDDTVGDIATFRGMFGGAIGGLETVSYEHGLSNGQLLMASLSSSGMPMVIAIMSVIGFVTAFTGASALPLGLFALVVLIGGLGGMLQVIFSYGGFKVRRRGSRIEVEQGLLQRQFSGIDIARVQSISVRQTFFRRLIGYCEVSLGRIDALESNQQKKGSSANLSRGLVVHPFVKLSQVENILAGLTPELIDIPRIDQLVKPPRRALRRALIRRCIWRNGWVPAAIALIVALACLSVLRNSIGMNIAYTIDYTMTDMLLEAGASTSVTMLILDLLTKIIGAFLGLCLILTALQAVGAFLWYRHSGFACTKHVAAIRNDGLSSEFTMIPREKLQYAGTCSNPFQRFSQVASIEATTAAGVTKTVVRLWDVRADDAQRWLEWMHPRTGTAFSIEQITAQDGINRSA</sequence>
<feature type="transmembrane region" description="Helical" evidence="1">
    <location>
        <begin position="34"/>
        <end position="56"/>
    </location>
</feature>
<feature type="transmembrane region" description="Helical" evidence="1">
    <location>
        <begin position="342"/>
        <end position="362"/>
    </location>
</feature>
<feature type="transmembrane region" description="Helical" evidence="1">
    <location>
        <begin position="574"/>
        <end position="597"/>
    </location>
</feature>
<organism evidence="3 4">
    <name type="scientific">Cryptobacterium curtum (strain ATCC 700683 / DSM 15641 / CCUG 43107 / 12-3)</name>
    <dbReference type="NCBI Taxonomy" id="469378"/>
    <lineage>
        <taxon>Bacteria</taxon>
        <taxon>Bacillati</taxon>
        <taxon>Actinomycetota</taxon>
        <taxon>Coriobacteriia</taxon>
        <taxon>Eggerthellales</taxon>
        <taxon>Eggerthellaceae</taxon>
        <taxon>Cryptobacterium</taxon>
    </lineage>
</organism>
<dbReference type="STRING" id="469378.Ccur_01220"/>
<dbReference type="EMBL" id="CP001682">
    <property type="protein sequence ID" value="ACU93855.1"/>
    <property type="molecule type" value="Genomic_DNA"/>
</dbReference>
<dbReference type="AlphaFoldDB" id="C7MLP9"/>
<feature type="domain" description="YdbS-like PH" evidence="2">
    <location>
        <begin position="597"/>
        <end position="676"/>
    </location>
</feature>
<evidence type="ECO:0000256" key="1">
    <source>
        <dbReference type="SAM" id="Phobius"/>
    </source>
</evidence>
<protein>
    <submittedName>
        <fullName evidence="3">Predicted membrane protein</fullName>
    </submittedName>
</protein>
<dbReference type="Proteomes" id="UP000000954">
    <property type="component" value="Chromosome"/>
</dbReference>
<reference evidence="3 4" key="1">
    <citation type="journal article" date="2009" name="Stand. Genomic Sci.">
        <title>Complete genome sequence of Cryptobacterium curtum type strain (12-3).</title>
        <authorList>
            <person name="Mavrommatis K."/>
            <person name="Pukall R."/>
            <person name="Rohde C."/>
            <person name="Chen F."/>
            <person name="Sims D."/>
            <person name="Brettin T."/>
            <person name="Kuske C."/>
            <person name="Detter J.C."/>
            <person name="Han C."/>
            <person name="Lapidus A."/>
            <person name="Copeland A."/>
            <person name="Glavina Del Rio T."/>
            <person name="Nolan M."/>
            <person name="Lucas S."/>
            <person name="Tice H."/>
            <person name="Cheng J.F."/>
            <person name="Bruce D."/>
            <person name="Goodwin L."/>
            <person name="Pitluck S."/>
            <person name="Ovchinnikova G."/>
            <person name="Pati A."/>
            <person name="Ivanova N."/>
            <person name="Chen A."/>
            <person name="Palaniappan K."/>
            <person name="Chain P."/>
            <person name="D'haeseleer P."/>
            <person name="Goker M."/>
            <person name="Bristow J."/>
            <person name="Eisen J.A."/>
            <person name="Markowitz V."/>
            <person name="Hugenholtz P."/>
            <person name="Rohde M."/>
            <person name="Klenk H.P."/>
            <person name="Kyrpides N.C."/>
        </authorList>
    </citation>
    <scope>NUCLEOTIDE SEQUENCE [LARGE SCALE GENOMIC DNA]</scope>
    <source>
        <strain evidence="4">ATCC 700683 / DSM 15641 / 12-3</strain>
    </source>
</reference>
<evidence type="ECO:0000313" key="4">
    <source>
        <dbReference type="Proteomes" id="UP000000954"/>
    </source>
</evidence>
<feature type="domain" description="YdbS-like PH" evidence="2">
    <location>
        <begin position="103"/>
        <end position="182"/>
    </location>
</feature>
<evidence type="ECO:0000313" key="3">
    <source>
        <dbReference type="EMBL" id="ACU93855.1"/>
    </source>
</evidence>
<keyword evidence="1" id="KW-1133">Transmembrane helix</keyword>